<feature type="compositionally biased region" description="Basic and acidic residues" evidence="7">
    <location>
        <begin position="548"/>
        <end position="565"/>
    </location>
</feature>
<keyword evidence="6 8" id="KW-0472">Membrane</keyword>
<sequence length="565" mass="61356">MADTPPRNDRPDAPAPPGARPGASPDRAIHDRDLPEPVVDAGRRWIPSLVWLIPAIAALIGLTLVVKTVWMKGPSITISFLTADGIEPGKTKVKFKDVDIGEVKSVSLNEDHARVMVTVELSKEAGNFAVDDSRFWVVRPRFAETGISGLNTLLSGSYIGVDAGKSTNPRKEFTGLEDPPVVASDVPGQRYVLHTDDIGSLAAGSPVYYKRIPVGHVERYTLDEDGRNITLHIFIKSPYDHFVTKDSKFWHASGVDVRIDGAGLKIDTQALATILMGGVAFEDPAGTSLTPAPAGDHFWLAGNHADALKAPDGPSVPVVLHFNQSIRGLTVGAPVDFRGVELGNVTATGIDYDPQTHDFTGRVLVTLFPDRLASFEKTLPWNGDRHIRTARLRDLVNRGLRAQLRTGSILTGQLYVALDFMPKAAPVAFNPDADPLELPTVPGDLEELYQKVQDIVAKLDKIPFDAIGENARKALASVDGATRHIDDLVRHADHDVLPEIRDSLQQMQQTLAATQASVAPDAPLQQDTRQALKGVMDATRSLKALSDSLERHPESLVRGRKDKDE</sequence>
<name>A0A560HC30_9PROT</name>
<protein>
    <submittedName>
        <fullName evidence="10">Paraquat-inducible protein B</fullName>
    </submittedName>
</protein>
<evidence type="ECO:0000256" key="3">
    <source>
        <dbReference type="ARBA" id="ARBA00022519"/>
    </source>
</evidence>
<evidence type="ECO:0000256" key="4">
    <source>
        <dbReference type="ARBA" id="ARBA00022692"/>
    </source>
</evidence>
<dbReference type="GO" id="GO:0005886">
    <property type="term" value="C:plasma membrane"/>
    <property type="evidence" value="ECO:0007669"/>
    <property type="project" value="UniProtKB-SubCell"/>
</dbReference>
<keyword evidence="11" id="KW-1185">Reference proteome</keyword>
<evidence type="ECO:0000256" key="6">
    <source>
        <dbReference type="ARBA" id="ARBA00023136"/>
    </source>
</evidence>
<organism evidence="10 11">
    <name type="scientific">Nitrospirillum amazonense</name>
    <dbReference type="NCBI Taxonomy" id="28077"/>
    <lineage>
        <taxon>Bacteria</taxon>
        <taxon>Pseudomonadati</taxon>
        <taxon>Pseudomonadota</taxon>
        <taxon>Alphaproteobacteria</taxon>
        <taxon>Rhodospirillales</taxon>
        <taxon>Azospirillaceae</taxon>
        <taxon>Nitrospirillum</taxon>
    </lineage>
</organism>
<evidence type="ECO:0000256" key="1">
    <source>
        <dbReference type="ARBA" id="ARBA00004533"/>
    </source>
</evidence>
<feature type="compositionally biased region" description="Basic and acidic residues" evidence="7">
    <location>
        <begin position="1"/>
        <end position="12"/>
    </location>
</feature>
<comment type="subcellular location">
    <subcellularLocation>
        <location evidence="1">Cell inner membrane</location>
    </subcellularLocation>
</comment>
<keyword evidence="3" id="KW-0997">Cell inner membrane</keyword>
<evidence type="ECO:0000313" key="10">
    <source>
        <dbReference type="EMBL" id="TWB43918.1"/>
    </source>
</evidence>
<dbReference type="InterPro" id="IPR051800">
    <property type="entry name" value="PqiA-PqiB_transport"/>
</dbReference>
<feature type="domain" description="Mce/MlaD" evidence="9">
    <location>
        <begin position="188"/>
        <end position="248"/>
    </location>
</feature>
<evidence type="ECO:0000256" key="5">
    <source>
        <dbReference type="ARBA" id="ARBA00022989"/>
    </source>
</evidence>
<evidence type="ECO:0000313" key="11">
    <source>
        <dbReference type="Proteomes" id="UP000315751"/>
    </source>
</evidence>
<proteinExistence type="predicted"/>
<dbReference type="EMBL" id="VITR01000004">
    <property type="protein sequence ID" value="TWB43918.1"/>
    <property type="molecule type" value="Genomic_DNA"/>
</dbReference>
<reference evidence="10 11" key="1">
    <citation type="submission" date="2019-06" db="EMBL/GenBank/DDBJ databases">
        <title>Genomic Encyclopedia of Type Strains, Phase IV (KMG-V): Genome sequencing to study the core and pangenomes of soil and plant-associated prokaryotes.</title>
        <authorList>
            <person name="Whitman W."/>
        </authorList>
    </citation>
    <scope>NUCLEOTIDE SEQUENCE [LARGE SCALE GENOMIC DNA]</scope>
    <source>
        <strain evidence="10 11">BR 11622</strain>
    </source>
</reference>
<feature type="domain" description="Mce/MlaD" evidence="9">
    <location>
        <begin position="73"/>
        <end position="164"/>
    </location>
</feature>
<dbReference type="OrthoDB" id="9806984at2"/>
<dbReference type="PANTHER" id="PTHR30462:SF0">
    <property type="entry name" value="INTERMEMBRANE TRANSPORT PROTEIN YEBT"/>
    <property type="match status" value="1"/>
</dbReference>
<feature type="region of interest" description="Disordered" evidence="7">
    <location>
        <begin position="544"/>
        <end position="565"/>
    </location>
</feature>
<comment type="caution">
    <text evidence="10">The sequence shown here is derived from an EMBL/GenBank/DDBJ whole genome shotgun (WGS) entry which is preliminary data.</text>
</comment>
<dbReference type="Proteomes" id="UP000315751">
    <property type="component" value="Unassembled WGS sequence"/>
</dbReference>
<feature type="transmembrane region" description="Helical" evidence="8">
    <location>
        <begin position="45"/>
        <end position="66"/>
    </location>
</feature>
<dbReference type="InterPro" id="IPR003399">
    <property type="entry name" value="Mce/MlaD"/>
</dbReference>
<dbReference type="Pfam" id="PF02470">
    <property type="entry name" value="MlaD"/>
    <property type="match status" value="3"/>
</dbReference>
<keyword evidence="4 8" id="KW-0812">Transmembrane</keyword>
<feature type="region of interest" description="Disordered" evidence="7">
    <location>
        <begin position="1"/>
        <end position="32"/>
    </location>
</feature>
<evidence type="ECO:0000256" key="7">
    <source>
        <dbReference type="SAM" id="MobiDB-lite"/>
    </source>
</evidence>
<dbReference type="PANTHER" id="PTHR30462">
    <property type="entry name" value="INTERMEMBRANE TRANSPORT PROTEIN PQIB-RELATED"/>
    <property type="match status" value="1"/>
</dbReference>
<accession>A0A560HC30</accession>
<dbReference type="AlphaFoldDB" id="A0A560HC30"/>
<gene>
    <name evidence="10" type="ORF">FBZ90_104306</name>
</gene>
<keyword evidence="5 8" id="KW-1133">Transmembrane helix</keyword>
<evidence type="ECO:0000259" key="9">
    <source>
        <dbReference type="Pfam" id="PF02470"/>
    </source>
</evidence>
<evidence type="ECO:0000256" key="2">
    <source>
        <dbReference type="ARBA" id="ARBA00022475"/>
    </source>
</evidence>
<evidence type="ECO:0000256" key="8">
    <source>
        <dbReference type="SAM" id="Phobius"/>
    </source>
</evidence>
<keyword evidence="2" id="KW-1003">Cell membrane</keyword>
<feature type="domain" description="Mce/MlaD" evidence="9">
    <location>
        <begin position="315"/>
        <end position="419"/>
    </location>
</feature>